<dbReference type="EMBL" id="JAANXN010000016">
    <property type="protein sequence ID" value="MDF8371935.1"/>
    <property type="molecule type" value="Genomic_DNA"/>
</dbReference>
<sequence>MADDNRKITQKEACKILGVSVNTFRFKIKPTELFQRNVPDRTPNERTITYSYHDVVRFSKLSNWY</sequence>
<organism evidence="1 2">
    <name type="scientific">Weissella paramesenteroides</name>
    <name type="common">Leuconostoc paramesenteroides</name>
    <dbReference type="NCBI Taxonomy" id="1249"/>
    <lineage>
        <taxon>Bacteria</taxon>
        <taxon>Bacillati</taxon>
        <taxon>Bacillota</taxon>
        <taxon>Bacilli</taxon>
        <taxon>Lactobacillales</taxon>
        <taxon>Lactobacillaceae</taxon>
        <taxon>Weissella</taxon>
    </lineage>
</organism>
<evidence type="ECO:0000313" key="1">
    <source>
        <dbReference type="EMBL" id="MDF8371935.1"/>
    </source>
</evidence>
<dbReference type="RefSeq" id="WP_277362556.1">
    <property type="nucleotide sequence ID" value="NZ_JAANXN010000016.1"/>
</dbReference>
<comment type="caution">
    <text evidence="1">The sequence shown here is derived from an EMBL/GenBank/DDBJ whole genome shotgun (WGS) entry which is preliminary data.</text>
</comment>
<accession>A0ABD4XLM3</accession>
<dbReference type="SUPFAM" id="SSF46955">
    <property type="entry name" value="Putative DNA-binding domain"/>
    <property type="match status" value="1"/>
</dbReference>
<protein>
    <recommendedName>
        <fullName evidence="3">DNA-binding protein</fullName>
    </recommendedName>
</protein>
<dbReference type="InterPro" id="IPR009061">
    <property type="entry name" value="DNA-bd_dom_put_sf"/>
</dbReference>
<evidence type="ECO:0000313" key="2">
    <source>
        <dbReference type="Proteomes" id="UP001215461"/>
    </source>
</evidence>
<evidence type="ECO:0008006" key="3">
    <source>
        <dbReference type="Google" id="ProtNLM"/>
    </source>
</evidence>
<gene>
    <name evidence="1" type="ORF">G9403_09915</name>
</gene>
<dbReference type="AlphaFoldDB" id="A0ABD4XLM3"/>
<reference evidence="1 2" key="1">
    <citation type="submission" date="2020-03" db="EMBL/GenBank/DDBJ databases">
        <title>Comparative genomics of Weissella paramesenteroides.</title>
        <authorList>
            <person name="Kant R."/>
            <person name="Takala T."/>
            <person name="Saris P."/>
        </authorList>
    </citation>
    <scope>NUCLEOTIDE SEQUENCE [LARGE SCALE GENOMIC DNA]</scope>
    <source>
        <strain evidence="1 2">SJ27-4</strain>
    </source>
</reference>
<name>A0ABD4XLM3_WEIPA</name>
<proteinExistence type="predicted"/>
<dbReference type="Proteomes" id="UP001215461">
    <property type="component" value="Unassembled WGS sequence"/>
</dbReference>